<sequence>MFSSLKKYRTSTTNPVATVAFAAAAVVVATALLRTNQAESPSSGKTIVVYMARSTMCICPRLLQSKIQSAPVRQNGINTKLVFEML</sequence>
<name>A0A179FC64_METCM</name>
<gene>
    <name evidence="1" type="ORF">VFPPC_16391</name>
</gene>
<dbReference type="AlphaFoldDB" id="A0A179FC64"/>
<dbReference type="GeneID" id="28858138"/>
<comment type="caution">
    <text evidence="1">The sequence shown here is derived from an EMBL/GenBank/DDBJ whole genome shotgun (WGS) entry which is preliminary data.</text>
</comment>
<dbReference type="Proteomes" id="UP000078397">
    <property type="component" value="Unassembled WGS sequence"/>
</dbReference>
<evidence type="ECO:0000313" key="1">
    <source>
        <dbReference type="EMBL" id="OAQ62861.1"/>
    </source>
</evidence>
<keyword evidence="2" id="KW-1185">Reference proteome</keyword>
<dbReference type="KEGG" id="pchm:VFPPC_16391"/>
<dbReference type="EMBL" id="LSBJ02000006">
    <property type="protein sequence ID" value="OAQ62861.1"/>
    <property type="molecule type" value="Genomic_DNA"/>
</dbReference>
<protein>
    <submittedName>
        <fullName evidence="1">Uncharacterized protein</fullName>
    </submittedName>
</protein>
<organism evidence="1 2">
    <name type="scientific">Pochonia chlamydosporia 170</name>
    <dbReference type="NCBI Taxonomy" id="1380566"/>
    <lineage>
        <taxon>Eukaryota</taxon>
        <taxon>Fungi</taxon>
        <taxon>Dikarya</taxon>
        <taxon>Ascomycota</taxon>
        <taxon>Pezizomycotina</taxon>
        <taxon>Sordariomycetes</taxon>
        <taxon>Hypocreomycetidae</taxon>
        <taxon>Hypocreales</taxon>
        <taxon>Clavicipitaceae</taxon>
        <taxon>Pochonia</taxon>
    </lineage>
</organism>
<proteinExistence type="predicted"/>
<reference evidence="1 2" key="1">
    <citation type="journal article" date="2016" name="PLoS Pathog.">
        <title>Biosynthesis of antibiotic leucinostatins in bio-control fungus Purpureocillium lilacinum and their inhibition on phytophthora revealed by genome mining.</title>
        <authorList>
            <person name="Wang G."/>
            <person name="Liu Z."/>
            <person name="Lin R."/>
            <person name="Li E."/>
            <person name="Mao Z."/>
            <person name="Ling J."/>
            <person name="Yang Y."/>
            <person name="Yin W.B."/>
            <person name="Xie B."/>
        </authorList>
    </citation>
    <scope>NUCLEOTIDE SEQUENCE [LARGE SCALE GENOMIC DNA]</scope>
    <source>
        <strain evidence="1">170</strain>
    </source>
</reference>
<accession>A0A179FC64</accession>
<evidence type="ECO:0000313" key="2">
    <source>
        <dbReference type="Proteomes" id="UP000078397"/>
    </source>
</evidence>
<dbReference type="RefSeq" id="XP_018140441.1">
    <property type="nucleotide sequence ID" value="XM_018294144.1"/>
</dbReference>